<dbReference type="Pfam" id="PF06458">
    <property type="entry name" value="MucBP"/>
    <property type="match status" value="1"/>
</dbReference>
<keyword evidence="11" id="KW-1185">Reference proteome</keyword>
<keyword evidence="1" id="KW-0134">Cell wall</keyword>
<name>A0A430AK34_9ENTE</name>
<feature type="compositionally biased region" description="Low complexity" evidence="7">
    <location>
        <begin position="358"/>
        <end position="394"/>
    </location>
</feature>
<dbReference type="Pfam" id="PF12799">
    <property type="entry name" value="LRR_4"/>
    <property type="match status" value="1"/>
</dbReference>
<dbReference type="PROSITE" id="PS51450">
    <property type="entry name" value="LRR"/>
    <property type="match status" value="1"/>
</dbReference>
<feature type="transmembrane region" description="Helical" evidence="8">
    <location>
        <begin position="20"/>
        <end position="40"/>
    </location>
</feature>
<dbReference type="InterPro" id="IPR050836">
    <property type="entry name" value="SDS22/Internalin_LRR"/>
</dbReference>
<evidence type="ECO:0000256" key="1">
    <source>
        <dbReference type="ARBA" id="ARBA00022512"/>
    </source>
</evidence>
<comment type="caution">
    <text evidence="10">The sequence shown here is derived from an EMBL/GenBank/DDBJ whole genome shotgun (WGS) entry which is preliminary data.</text>
</comment>
<evidence type="ECO:0000256" key="2">
    <source>
        <dbReference type="ARBA" id="ARBA00022525"/>
    </source>
</evidence>
<dbReference type="PROSITE" id="PS50847">
    <property type="entry name" value="GRAM_POS_ANCHORING"/>
    <property type="match status" value="1"/>
</dbReference>
<dbReference type="InterPro" id="IPR025875">
    <property type="entry name" value="Leu-rich_rpt_4"/>
</dbReference>
<keyword evidence="6" id="KW-0572">Peptidoglycan-anchor</keyword>
<reference evidence="10 11" key="1">
    <citation type="submission" date="2017-05" db="EMBL/GenBank/DDBJ databases">
        <title>Vagococcus spp. assemblies.</title>
        <authorList>
            <person name="Gulvik C.A."/>
        </authorList>
    </citation>
    <scope>NUCLEOTIDE SEQUENCE [LARGE SCALE GENOMIC DNA]</scope>
    <source>
        <strain evidence="10 11">DSM 24756</strain>
    </source>
</reference>
<evidence type="ECO:0000256" key="7">
    <source>
        <dbReference type="SAM" id="MobiDB-lite"/>
    </source>
</evidence>
<dbReference type="PANTHER" id="PTHR46652:SF3">
    <property type="entry name" value="LEUCINE-RICH REPEAT-CONTAINING PROTEIN 9"/>
    <property type="match status" value="1"/>
</dbReference>
<dbReference type="OrthoDB" id="2256803at2"/>
<evidence type="ECO:0000256" key="3">
    <source>
        <dbReference type="ARBA" id="ARBA00022614"/>
    </source>
</evidence>
<keyword evidence="8" id="KW-1133">Transmembrane helix</keyword>
<dbReference type="PANTHER" id="PTHR46652">
    <property type="entry name" value="LEUCINE-RICH REPEAT AND IQ DOMAIN-CONTAINING PROTEIN 1-RELATED"/>
    <property type="match status" value="1"/>
</dbReference>
<sequence length="445" mass="47652">MLLSIYCKKNIFLEEFMKKIVTAVMVTTILTTVVPLKALAVSEPTNQQVLQDGVGITIPDENLQSAIRSKLNLAATEPITPEAMLQLTTLDLSSVSNLTGLEYAKNLTTFGIEGGSVTDLTPIQGLNLTSLSLYKTQISNLSALAGMKNLSVLRASKNKINDISPLAGLPLLTGNLFFELDNNAIADFSVLEGRNTTNISKQNQVVTLAMQISTAEEIRVPNPLKDTSGLPIVPTFSDDSVAQYNALDNTIVIPRGDALTGTISGTFLTGTLKTDISGTIMVPFTFAEQTTGQVTIQYLDDKGNELAPAETQEGLVGESYTTTAKEFDGWSLTKMPSNSQGVFSDQAQTVSYVYSQNTTPTSTTDSSDSSDSLDTGTNTTSEGTTTSTSGQQENHSVSSSSDPRGTLPQTGEKVKKGTTILGVLLIIAGFAFYLWQRNKRHSKNQ</sequence>
<proteinExistence type="predicted"/>
<keyword evidence="8" id="KW-0472">Membrane</keyword>
<evidence type="ECO:0000313" key="10">
    <source>
        <dbReference type="EMBL" id="RSU08482.1"/>
    </source>
</evidence>
<dbReference type="Gene3D" id="3.80.10.10">
    <property type="entry name" value="Ribonuclease Inhibitor"/>
    <property type="match status" value="1"/>
</dbReference>
<feature type="transmembrane region" description="Helical" evidence="8">
    <location>
        <begin position="417"/>
        <end position="435"/>
    </location>
</feature>
<feature type="compositionally biased region" description="Polar residues" evidence="7">
    <location>
        <begin position="395"/>
        <end position="409"/>
    </location>
</feature>
<accession>A0A430AK34</accession>
<keyword evidence="3" id="KW-0433">Leucine-rich repeat</keyword>
<keyword evidence="8" id="KW-0812">Transmembrane</keyword>
<dbReference type="SUPFAM" id="SSF52058">
    <property type="entry name" value="L domain-like"/>
    <property type="match status" value="1"/>
</dbReference>
<gene>
    <name evidence="10" type="ORF">CBF30_04385</name>
</gene>
<evidence type="ECO:0000256" key="6">
    <source>
        <dbReference type="ARBA" id="ARBA00023088"/>
    </source>
</evidence>
<protein>
    <recommendedName>
        <fullName evidence="9">Gram-positive cocci surface proteins LPxTG domain-containing protein</fullName>
    </recommendedName>
</protein>
<organism evidence="10 11">
    <name type="scientific">Vagococcus entomophilus</name>
    <dbReference type="NCBI Taxonomy" id="1160095"/>
    <lineage>
        <taxon>Bacteria</taxon>
        <taxon>Bacillati</taxon>
        <taxon>Bacillota</taxon>
        <taxon>Bacilli</taxon>
        <taxon>Lactobacillales</taxon>
        <taxon>Enterococcaceae</taxon>
        <taxon>Vagococcus</taxon>
    </lineage>
</organism>
<dbReference type="EMBL" id="NGJZ01000001">
    <property type="protein sequence ID" value="RSU08482.1"/>
    <property type="molecule type" value="Genomic_DNA"/>
</dbReference>
<evidence type="ECO:0000259" key="9">
    <source>
        <dbReference type="PROSITE" id="PS50847"/>
    </source>
</evidence>
<keyword evidence="2" id="KW-0964">Secreted</keyword>
<dbReference type="AlphaFoldDB" id="A0A430AK34"/>
<dbReference type="InterPro" id="IPR032675">
    <property type="entry name" value="LRR_dom_sf"/>
</dbReference>
<dbReference type="NCBIfam" id="TIGR01167">
    <property type="entry name" value="LPXTG_anchor"/>
    <property type="match status" value="1"/>
</dbReference>
<dbReference type="Pfam" id="PF00746">
    <property type="entry name" value="Gram_pos_anchor"/>
    <property type="match status" value="1"/>
</dbReference>
<evidence type="ECO:0000313" key="11">
    <source>
        <dbReference type="Proteomes" id="UP000288669"/>
    </source>
</evidence>
<keyword evidence="5" id="KW-0677">Repeat</keyword>
<evidence type="ECO:0000256" key="4">
    <source>
        <dbReference type="ARBA" id="ARBA00022729"/>
    </source>
</evidence>
<dbReference type="InterPro" id="IPR019931">
    <property type="entry name" value="LPXTG_anchor"/>
</dbReference>
<evidence type="ECO:0000256" key="5">
    <source>
        <dbReference type="ARBA" id="ARBA00022737"/>
    </source>
</evidence>
<evidence type="ECO:0000256" key="8">
    <source>
        <dbReference type="SAM" id="Phobius"/>
    </source>
</evidence>
<dbReference type="Proteomes" id="UP000288669">
    <property type="component" value="Unassembled WGS sequence"/>
</dbReference>
<dbReference type="Gene3D" id="3.10.20.320">
    <property type="entry name" value="Putative peptidoglycan bound protein (lpxtg motif)"/>
    <property type="match status" value="1"/>
</dbReference>
<feature type="region of interest" description="Disordered" evidence="7">
    <location>
        <begin position="357"/>
        <end position="413"/>
    </location>
</feature>
<dbReference type="InterPro" id="IPR001611">
    <property type="entry name" value="Leu-rich_rpt"/>
</dbReference>
<dbReference type="InterPro" id="IPR009459">
    <property type="entry name" value="MucBP_dom"/>
</dbReference>
<keyword evidence="4" id="KW-0732">Signal</keyword>
<feature type="domain" description="Gram-positive cocci surface proteins LPxTG" evidence="9">
    <location>
        <begin position="407"/>
        <end position="445"/>
    </location>
</feature>